<gene>
    <name evidence="2" type="ORF">E2C01_007755</name>
</gene>
<dbReference type="AlphaFoldDB" id="A0A5B7D0Z0"/>
<evidence type="ECO:0000313" key="3">
    <source>
        <dbReference type="Proteomes" id="UP000324222"/>
    </source>
</evidence>
<feature type="region of interest" description="Disordered" evidence="1">
    <location>
        <begin position="35"/>
        <end position="73"/>
    </location>
</feature>
<evidence type="ECO:0000256" key="1">
    <source>
        <dbReference type="SAM" id="MobiDB-lite"/>
    </source>
</evidence>
<protein>
    <submittedName>
        <fullName evidence="2">Uncharacterized protein</fullName>
    </submittedName>
</protein>
<name>A0A5B7D0Z0_PORTR</name>
<keyword evidence="3" id="KW-1185">Reference proteome</keyword>
<proteinExistence type="predicted"/>
<comment type="caution">
    <text evidence="2">The sequence shown here is derived from an EMBL/GenBank/DDBJ whole genome shotgun (WGS) entry which is preliminary data.</text>
</comment>
<dbReference type="Proteomes" id="UP000324222">
    <property type="component" value="Unassembled WGS sequence"/>
</dbReference>
<evidence type="ECO:0000313" key="2">
    <source>
        <dbReference type="EMBL" id="MPC14975.1"/>
    </source>
</evidence>
<accession>A0A5B7D0Z0</accession>
<dbReference type="EMBL" id="VSRR010000393">
    <property type="protein sequence ID" value="MPC14975.1"/>
    <property type="molecule type" value="Genomic_DNA"/>
</dbReference>
<organism evidence="2 3">
    <name type="scientific">Portunus trituberculatus</name>
    <name type="common">Swimming crab</name>
    <name type="synonym">Neptunus trituberculatus</name>
    <dbReference type="NCBI Taxonomy" id="210409"/>
    <lineage>
        <taxon>Eukaryota</taxon>
        <taxon>Metazoa</taxon>
        <taxon>Ecdysozoa</taxon>
        <taxon>Arthropoda</taxon>
        <taxon>Crustacea</taxon>
        <taxon>Multicrustacea</taxon>
        <taxon>Malacostraca</taxon>
        <taxon>Eumalacostraca</taxon>
        <taxon>Eucarida</taxon>
        <taxon>Decapoda</taxon>
        <taxon>Pleocyemata</taxon>
        <taxon>Brachyura</taxon>
        <taxon>Eubrachyura</taxon>
        <taxon>Portunoidea</taxon>
        <taxon>Portunidae</taxon>
        <taxon>Portuninae</taxon>
        <taxon>Portunus</taxon>
    </lineage>
</organism>
<sequence length="106" mass="11236">MSVFERLITSIYYSDRPYPDPYIAAASGIGPVAGYGGSVSQQQLREEQKPPGSLPSSDRAAGPTTGCPGNSRPRVLVRVSGRQCQAGSIPVLLPATQGIPRLRQKP</sequence>
<reference evidence="2 3" key="1">
    <citation type="submission" date="2019-05" db="EMBL/GenBank/DDBJ databases">
        <title>Another draft genome of Portunus trituberculatus and its Hox gene families provides insights of decapod evolution.</title>
        <authorList>
            <person name="Jeong J.-H."/>
            <person name="Song I."/>
            <person name="Kim S."/>
            <person name="Choi T."/>
            <person name="Kim D."/>
            <person name="Ryu S."/>
            <person name="Kim W."/>
        </authorList>
    </citation>
    <scope>NUCLEOTIDE SEQUENCE [LARGE SCALE GENOMIC DNA]</scope>
    <source>
        <tissue evidence="2">Muscle</tissue>
    </source>
</reference>